<evidence type="ECO:0000313" key="2">
    <source>
        <dbReference type="Proteomes" id="UP001140234"/>
    </source>
</evidence>
<protein>
    <submittedName>
        <fullName evidence="1">Uncharacterized protein</fullName>
    </submittedName>
</protein>
<proteinExistence type="predicted"/>
<sequence length="172" mass="18629">IHQGHHAGQAPVDGLHQGLRGRHADAVLHGAQGRVRQGQGDSCAPTRGSAREDPGQDAVADCPPGAAVLQGEPRAHRDRPVHHPRHCRVRVDARDGRAEPQARTQQAQHLADRRGWRDDGPRLGVAVPQASRRPGGAQLLHRHQGAHGSDDTRGKCRRQQVHHPGGVYPRHA</sequence>
<accession>A0ACC1JR87</accession>
<feature type="non-terminal residue" evidence="1">
    <location>
        <position position="172"/>
    </location>
</feature>
<feature type="non-terminal residue" evidence="1">
    <location>
        <position position="1"/>
    </location>
</feature>
<evidence type="ECO:0000313" key="1">
    <source>
        <dbReference type="EMBL" id="KAJ2765696.1"/>
    </source>
</evidence>
<dbReference type="Proteomes" id="UP001140234">
    <property type="component" value="Unassembled WGS sequence"/>
</dbReference>
<reference evidence="1" key="1">
    <citation type="submission" date="2022-07" db="EMBL/GenBank/DDBJ databases">
        <title>Phylogenomic reconstructions and comparative analyses of Kickxellomycotina fungi.</title>
        <authorList>
            <person name="Reynolds N.K."/>
            <person name="Stajich J.E."/>
            <person name="Barry K."/>
            <person name="Grigoriev I.V."/>
            <person name="Crous P."/>
            <person name="Smith M.E."/>
        </authorList>
    </citation>
    <scope>NUCLEOTIDE SEQUENCE</scope>
    <source>
        <strain evidence="1">CBS 109366</strain>
    </source>
</reference>
<comment type="caution">
    <text evidence="1">The sequence shown here is derived from an EMBL/GenBank/DDBJ whole genome shotgun (WGS) entry which is preliminary data.</text>
</comment>
<dbReference type="EMBL" id="JANBUJ010001923">
    <property type="protein sequence ID" value="KAJ2765696.1"/>
    <property type="molecule type" value="Genomic_DNA"/>
</dbReference>
<gene>
    <name evidence="1" type="ORF">IWQ57_004675</name>
</gene>
<keyword evidence="2" id="KW-1185">Reference proteome</keyword>
<organism evidence="1 2">
    <name type="scientific">Coemansia nantahalensis</name>
    <dbReference type="NCBI Taxonomy" id="2789366"/>
    <lineage>
        <taxon>Eukaryota</taxon>
        <taxon>Fungi</taxon>
        <taxon>Fungi incertae sedis</taxon>
        <taxon>Zoopagomycota</taxon>
        <taxon>Kickxellomycotina</taxon>
        <taxon>Kickxellomycetes</taxon>
        <taxon>Kickxellales</taxon>
        <taxon>Kickxellaceae</taxon>
        <taxon>Coemansia</taxon>
    </lineage>
</organism>
<name>A0ACC1JR87_9FUNG</name>